<keyword evidence="11 19" id="KW-0460">Magnesium</keyword>
<keyword evidence="9 19" id="KW-0808">Transferase</keyword>
<dbReference type="GO" id="GO:0008818">
    <property type="term" value="F:cobalamin 5'-phosphate synthase activity"/>
    <property type="evidence" value="ECO:0007669"/>
    <property type="project" value="UniProtKB-UniRule"/>
</dbReference>
<evidence type="ECO:0000256" key="14">
    <source>
        <dbReference type="ARBA" id="ARBA00025228"/>
    </source>
</evidence>
<proteinExistence type="inferred from homology"/>
<feature type="transmembrane region" description="Helical" evidence="19">
    <location>
        <begin position="184"/>
        <end position="214"/>
    </location>
</feature>
<reference evidence="20" key="2">
    <citation type="journal article" date="2021" name="PeerJ">
        <title>Extensive microbial diversity within the chicken gut microbiome revealed by metagenomics and culture.</title>
        <authorList>
            <person name="Gilroy R."/>
            <person name="Ravi A."/>
            <person name="Getino M."/>
            <person name="Pursley I."/>
            <person name="Horton D.L."/>
            <person name="Alikhan N.F."/>
            <person name="Baker D."/>
            <person name="Gharbi K."/>
            <person name="Hall N."/>
            <person name="Watson M."/>
            <person name="Adriaenssens E.M."/>
            <person name="Foster-Nyarko E."/>
            <person name="Jarju S."/>
            <person name="Secka A."/>
            <person name="Antonio M."/>
            <person name="Oren A."/>
            <person name="Chaudhuri R.R."/>
            <person name="La Ragione R."/>
            <person name="Hildebrand F."/>
            <person name="Pallen M.J."/>
        </authorList>
    </citation>
    <scope>NUCLEOTIDE SEQUENCE</scope>
    <source>
        <strain evidence="20">CHK181-108</strain>
    </source>
</reference>
<comment type="subcellular location">
    <subcellularLocation>
        <location evidence="2 19">Cell membrane</location>
        <topology evidence="2 19">Multi-pass membrane protein</topology>
    </subcellularLocation>
</comment>
<comment type="pathway">
    <text evidence="3 19">Cofactor biosynthesis; adenosylcobalamin biosynthesis; adenosylcobalamin from cob(II)yrinate a,c-diamide: step 7/7.</text>
</comment>
<accession>A0A9D1H4U0</accession>
<keyword evidence="10 19" id="KW-0812">Transmembrane</keyword>
<dbReference type="EMBL" id="DVLU01000073">
    <property type="protein sequence ID" value="HIT85707.1"/>
    <property type="molecule type" value="Genomic_DNA"/>
</dbReference>
<comment type="cofactor">
    <cofactor evidence="1 19">
        <name>Mg(2+)</name>
        <dbReference type="ChEBI" id="CHEBI:18420"/>
    </cofactor>
</comment>
<evidence type="ECO:0000313" key="20">
    <source>
        <dbReference type="EMBL" id="HIT85707.1"/>
    </source>
</evidence>
<keyword evidence="7 19" id="KW-1003">Cell membrane</keyword>
<evidence type="ECO:0000256" key="7">
    <source>
        <dbReference type="ARBA" id="ARBA00022475"/>
    </source>
</evidence>
<feature type="transmembrane region" description="Helical" evidence="19">
    <location>
        <begin position="110"/>
        <end position="128"/>
    </location>
</feature>
<evidence type="ECO:0000256" key="8">
    <source>
        <dbReference type="ARBA" id="ARBA00022573"/>
    </source>
</evidence>
<evidence type="ECO:0000313" key="21">
    <source>
        <dbReference type="Proteomes" id="UP000824165"/>
    </source>
</evidence>
<evidence type="ECO:0000256" key="15">
    <source>
        <dbReference type="ARBA" id="ARBA00032605"/>
    </source>
</evidence>
<evidence type="ECO:0000256" key="13">
    <source>
        <dbReference type="ARBA" id="ARBA00023136"/>
    </source>
</evidence>
<evidence type="ECO:0000256" key="19">
    <source>
        <dbReference type="HAMAP-Rule" id="MF_00719"/>
    </source>
</evidence>
<evidence type="ECO:0000256" key="17">
    <source>
        <dbReference type="ARBA" id="ARBA00048623"/>
    </source>
</evidence>
<dbReference type="GO" id="GO:0051073">
    <property type="term" value="F:adenosylcobinamide-GDP ribazoletransferase activity"/>
    <property type="evidence" value="ECO:0007669"/>
    <property type="project" value="UniProtKB-UniRule"/>
</dbReference>
<keyword evidence="13 19" id="KW-0472">Membrane</keyword>
<comment type="caution">
    <text evidence="20">The sequence shown here is derived from an EMBL/GenBank/DDBJ whole genome shotgun (WGS) entry which is preliminary data.</text>
</comment>
<evidence type="ECO:0000256" key="4">
    <source>
        <dbReference type="ARBA" id="ARBA00010561"/>
    </source>
</evidence>
<feature type="transmembrane region" description="Helical" evidence="19">
    <location>
        <begin position="234"/>
        <end position="254"/>
    </location>
</feature>
<keyword evidence="8 19" id="KW-0169">Cobalamin biosynthesis</keyword>
<feature type="transmembrane region" description="Helical" evidence="19">
    <location>
        <begin position="29"/>
        <end position="50"/>
    </location>
</feature>
<evidence type="ECO:0000256" key="12">
    <source>
        <dbReference type="ARBA" id="ARBA00022989"/>
    </source>
</evidence>
<dbReference type="Proteomes" id="UP000824165">
    <property type="component" value="Unassembled WGS sequence"/>
</dbReference>
<sequence>MLALKAVRAAFSMYSRIPAGRAEFDEKSFKYALCAFPLIGAAIGMAELAWAFLCRALGFDTVLYAAAAAAIPAAISGGIHMDGYLDTTDALNSFGDTKKRLEILKDPNSGAFAVIGGVIYFMIYFALFTEIKAAEQLEAVCCGYVLSRALSAAGAVCFKSARPSGMLGGVSGASKKRAVIVSACAFIAVFGAAAVTASPVCGICTLAAAALAFAHYRLKAYKEFGGVTGDLAGWFLQRCELAVLAAAVISWRIVCIL</sequence>
<dbReference type="GO" id="GO:0009236">
    <property type="term" value="P:cobalamin biosynthetic process"/>
    <property type="evidence" value="ECO:0007669"/>
    <property type="project" value="UniProtKB-UniRule"/>
</dbReference>
<feature type="transmembrane region" description="Helical" evidence="19">
    <location>
        <begin position="62"/>
        <end position="81"/>
    </location>
</feature>
<evidence type="ECO:0000256" key="18">
    <source>
        <dbReference type="ARBA" id="ARBA00049504"/>
    </source>
</evidence>
<gene>
    <name evidence="19" type="primary">cobS</name>
    <name evidence="20" type="ORF">IAA60_07375</name>
</gene>
<evidence type="ECO:0000256" key="6">
    <source>
        <dbReference type="ARBA" id="ARBA00015850"/>
    </source>
</evidence>
<evidence type="ECO:0000256" key="3">
    <source>
        <dbReference type="ARBA" id="ARBA00004663"/>
    </source>
</evidence>
<comment type="similarity">
    <text evidence="4 19">Belongs to the CobS family.</text>
</comment>
<evidence type="ECO:0000256" key="2">
    <source>
        <dbReference type="ARBA" id="ARBA00004651"/>
    </source>
</evidence>
<dbReference type="InterPro" id="IPR003805">
    <property type="entry name" value="CobS"/>
</dbReference>
<protein>
    <recommendedName>
        <fullName evidence="6 19">Adenosylcobinamide-GDP ribazoletransferase</fullName>
        <ecNumber evidence="5 19">2.7.8.26</ecNumber>
    </recommendedName>
    <alternativeName>
        <fullName evidence="16 19">Cobalamin synthase</fullName>
    </alternativeName>
    <alternativeName>
        <fullName evidence="15 19">Cobalamin-5'-phosphate synthase</fullName>
    </alternativeName>
</protein>
<dbReference type="AlphaFoldDB" id="A0A9D1H4U0"/>
<dbReference type="GO" id="GO:0005886">
    <property type="term" value="C:plasma membrane"/>
    <property type="evidence" value="ECO:0007669"/>
    <property type="project" value="UniProtKB-SubCell"/>
</dbReference>
<dbReference type="Pfam" id="PF02654">
    <property type="entry name" value="CobS"/>
    <property type="match status" value="1"/>
</dbReference>
<organism evidence="20 21">
    <name type="scientific">Candidatus Ornithomonoglobus intestinigallinarum</name>
    <dbReference type="NCBI Taxonomy" id="2840894"/>
    <lineage>
        <taxon>Bacteria</taxon>
        <taxon>Bacillati</taxon>
        <taxon>Bacillota</taxon>
        <taxon>Clostridia</taxon>
        <taxon>Candidatus Ornithomonoglobus</taxon>
    </lineage>
</organism>
<evidence type="ECO:0000256" key="5">
    <source>
        <dbReference type="ARBA" id="ARBA00013200"/>
    </source>
</evidence>
<dbReference type="PANTHER" id="PTHR34148:SF1">
    <property type="entry name" value="ADENOSYLCOBINAMIDE-GDP RIBAZOLETRANSFERASE"/>
    <property type="match status" value="1"/>
</dbReference>
<evidence type="ECO:0000256" key="1">
    <source>
        <dbReference type="ARBA" id="ARBA00001946"/>
    </source>
</evidence>
<name>A0A9D1H4U0_9FIRM</name>
<evidence type="ECO:0000256" key="16">
    <source>
        <dbReference type="ARBA" id="ARBA00032853"/>
    </source>
</evidence>
<evidence type="ECO:0000256" key="10">
    <source>
        <dbReference type="ARBA" id="ARBA00022692"/>
    </source>
</evidence>
<reference evidence="20" key="1">
    <citation type="submission" date="2020-10" db="EMBL/GenBank/DDBJ databases">
        <authorList>
            <person name="Gilroy R."/>
        </authorList>
    </citation>
    <scope>NUCLEOTIDE SEQUENCE</scope>
    <source>
        <strain evidence="20">CHK181-108</strain>
    </source>
</reference>
<comment type="catalytic activity">
    <reaction evidence="17 19">
        <text>alpha-ribazole + adenosylcob(III)inamide-GDP = adenosylcob(III)alamin + GMP + H(+)</text>
        <dbReference type="Rhea" id="RHEA:16049"/>
        <dbReference type="ChEBI" id="CHEBI:10329"/>
        <dbReference type="ChEBI" id="CHEBI:15378"/>
        <dbReference type="ChEBI" id="CHEBI:18408"/>
        <dbReference type="ChEBI" id="CHEBI:58115"/>
        <dbReference type="ChEBI" id="CHEBI:60487"/>
        <dbReference type="EC" id="2.7.8.26"/>
    </reaction>
</comment>
<evidence type="ECO:0000256" key="11">
    <source>
        <dbReference type="ARBA" id="ARBA00022842"/>
    </source>
</evidence>
<dbReference type="EC" id="2.7.8.26" evidence="5 19"/>
<comment type="function">
    <text evidence="14 19">Joins adenosylcobinamide-GDP and alpha-ribazole to generate adenosylcobalamin (Ado-cobalamin). Also synthesizes adenosylcobalamin 5'-phosphate from adenosylcobinamide-GDP and alpha-ribazole 5'-phosphate.</text>
</comment>
<dbReference type="HAMAP" id="MF_00719">
    <property type="entry name" value="CobS"/>
    <property type="match status" value="1"/>
</dbReference>
<keyword evidence="12 19" id="KW-1133">Transmembrane helix</keyword>
<evidence type="ECO:0000256" key="9">
    <source>
        <dbReference type="ARBA" id="ARBA00022679"/>
    </source>
</evidence>
<dbReference type="PANTHER" id="PTHR34148">
    <property type="entry name" value="ADENOSYLCOBINAMIDE-GDP RIBAZOLETRANSFERASE"/>
    <property type="match status" value="1"/>
</dbReference>
<comment type="catalytic activity">
    <reaction evidence="18 19">
        <text>alpha-ribazole 5'-phosphate + adenosylcob(III)inamide-GDP = adenosylcob(III)alamin 5'-phosphate + GMP + H(+)</text>
        <dbReference type="Rhea" id="RHEA:23560"/>
        <dbReference type="ChEBI" id="CHEBI:15378"/>
        <dbReference type="ChEBI" id="CHEBI:57918"/>
        <dbReference type="ChEBI" id="CHEBI:58115"/>
        <dbReference type="ChEBI" id="CHEBI:60487"/>
        <dbReference type="ChEBI" id="CHEBI:60493"/>
        <dbReference type="EC" id="2.7.8.26"/>
    </reaction>
</comment>